<reference evidence="2" key="1">
    <citation type="submission" date="2021-02" db="EMBL/GenBank/DDBJ databases">
        <authorList>
            <person name="Nowell W R."/>
        </authorList>
    </citation>
    <scope>NUCLEOTIDE SEQUENCE</scope>
</reference>
<feature type="non-terminal residue" evidence="2">
    <location>
        <position position="441"/>
    </location>
</feature>
<protein>
    <recommendedName>
        <fullName evidence="4">Reverse transcriptase domain-containing protein</fullName>
    </recommendedName>
</protein>
<evidence type="ECO:0008006" key="4">
    <source>
        <dbReference type="Google" id="ProtNLM"/>
    </source>
</evidence>
<sequence>INKRLISIEQRIDQLEYQNYYLEQSVNKRERHSRQFNLRFIGLKEQEGGEMTNRIVECAQKAAINLHTEDIELSHPIGASKEGVSRPVIARFLSRVKLRSFLLQRKKLYQLVDKPTRSKSLTCLDLVFVDHVHSIDRIEILPPLLMKCDHNIVQIKFCFSKSPITEFSRCIYDYRATDWDIFRSELSDVNWFSLIGGMSLDDSVLIVEKMIMQLANTVIPHKNITVKSNDTPWFNDKLRKLSGDKCYLFNVDCPHRTPTTTKNYKDISKQFENERKKAKKDYFRRMSNEMNTFSKLWWHMVKNTLNKQNSTFPPLLDRINDELVSETPGKAELLNKHFANIFTMPSSELNDDPILVPKSSLHAMSTFDIYESEAFELLKRIDCSKATAPGLPGRILKEAGAIVTPIITYLFNESLISEQLPKSWKLGYVTAIFKSGDCHSP</sequence>
<proteinExistence type="predicted"/>
<evidence type="ECO:0000313" key="3">
    <source>
        <dbReference type="Proteomes" id="UP000682733"/>
    </source>
</evidence>
<accession>A0A8S2PJP2</accession>
<organism evidence="2 3">
    <name type="scientific">Didymodactylos carnosus</name>
    <dbReference type="NCBI Taxonomy" id="1234261"/>
    <lineage>
        <taxon>Eukaryota</taxon>
        <taxon>Metazoa</taxon>
        <taxon>Spiralia</taxon>
        <taxon>Gnathifera</taxon>
        <taxon>Rotifera</taxon>
        <taxon>Eurotatoria</taxon>
        <taxon>Bdelloidea</taxon>
        <taxon>Philodinida</taxon>
        <taxon>Philodinidae</taxon>
        <taxon>Didymodactylos</taxon>
    </lineage>
</organism>
<evidence type="ECO:0000313" key="2">
    <source>
        <dbReference type="EMBL" id="CAF4053941.1"/>
    </source>
</evidence>
<dbReference type="AlphaFoldDB" id="A0A8S2PJP2"/>
<name>A0A8S2PJP2_9BILA</name>
<dbReference type="EMBL" id="CAJNOK010016483">
    <property type="protein sequence ID" value="CAF1246316.1"/>
    <property type="molecule type" value="Genomic_DNA"/>
</dbReference>
<dbReference type="Proteomes" id="UP000677228">
    <property type="component" value="Unassembled WGS sequence"/>
</dbReference>
<dbReference type="EMBL" id="CAJOBA010038031">
    <property type="protein sequence ID" value="CAF4053941.1"/>
    <property type="molecule type" value="Genomic_DNA"/>
</dbReference>
<dbReference type="PANTHER" id="PTHR47510">
    <property type="entry name" value="REVERSE TRANSCRIPTASE DOMAIN-CONTAINING PROTEIN"/>
    <property type="match status" value="1"/>
</dbReference>
<feature type="non-terminal residue" evidence="2">
    <location>
        <position position="1"/>
    </location>
</feature>
<evidence type="ECO:0000313" key="1">
    <source>
        <dbReference type="EMBL" id="CAF1246316.1"/>
    </source>
</evidence>
<gene>
    <name evidence="1" type="ORF">OVA965_LOCUS26064</name>
    <name evidence="2" type="ORF">TMI583_LOCUS26797</name>
</gene>
<comment type="caution">
    <text evidence="2">The sequence shown here is derived from an EMBL/GenBank/DDBJ whole genome shotgun (WGS) entry which is preliminary data.</text>
</comment>
<dbReference type="PANTHER" id="PTHR47510:SF3">
    <property type="entry name" value="ENDO_EXONUCLEASE_PHOSPHATASE DOMAIN-CONTAINING PROTEIN"/>
    <property type="match status" value="1"/>
</dbReference>
<dbReference type="Proteomes" id="UP000682733">
    <property type="component" value="Unassembled WGS sequence"/>
</dbReference>